<feature type="compositionally biased region" description="Low complexity" evidence="6">
    <location>
        <begin position="307"/>
        <end position="317"/>
    </location>
</feature>
<dbReference type="SMART" id="SM00353">
    <property type="entry name" value="HLH"/>
    <property type="match status" value="1"/>
</dbReference>
<sequence length="355" mass="39331">MPPDRRLTDAEIRRKTNKPIMEKRRRERINKCLEDLKSIVLTAISENSRPNKLEKADILEMTVQYLKSIHSGKPITPEILNLLGSSNSKPKASTSETETKIVQKGYAQCVREVTSFLSQTEGVPVEFRTQLLGHLANQCNPVPDGKTDKKQPKALHPSSQQKSAGNKTFMSELDFRRQSKVRGQMPTPVKIPTQNPSDRFQSSTNISYLQNATTIHEMHCGQRLSPGPVSPISDSSTSSSNVIVRQNPSPCLSSASNRSDDSTGATSFIDSLHFSNFADSVCHSPNHNRNLAVHRFAEQHNLNYISSDSGNWSSGSNPPSPMAPLNQPRKAQSANSQVFKSSAPLQTGMWRPWSL</sequence>
<feature type="compositionally biased region" description="Low complexity" evidence="6">
    <location>
        <begin position="230"/>
        <end position="240"/>
    </location>
</feature>
<feature type="domain" description="BHLH" evidence="7">
    <location>
        <begin position="13"/>
        <end position="69"/>
    </location>
</feature>
<feature type="compositionally biased region" description="Polar residues" evidence="6">
    <location>
        <begin position="329"/>
        <end position="345"/>
    </location>
</feature>
<feature type="region of interest" description="Disordered" evidence="6">
    <location>
        <begin position="221"/>
        <end position="263"/>
    </location>
</feature>
<evidence type="ECO:0000256" key="5">
    <source>
        <dbReference type="ARBA" id="ARBA00023242"/>
    </source>
</evidence>
<keyword evidence="10" id="KW-1185">Reference proteome</keyword>
<evidence type="ECO:0000256" key="6">
    <source>
        <dbReference type="SAM" id="MobiDB-lite"/>
    </source>
</evidence>
<dbReference type="InterPro" id="IPR050370">
    <property type="entry name" value="HES_HEY"/>
</dbReference>
<organism evidence="9 10">
    <name type="scientific">Clavelina lepadiformis</name>
    <name type="common">Light-bulb sea squirt</name>
    <name type="synonym">Ascidia lepadiformis</name>
    <dbReference type="NCBI Taxonomy" id="159417"/>
    <lineage>
        <taxon>Eukaryota</taxon>
        <taxon>Metazoa</taxon>
        <taxon>Chordata</taxon>
        <taxon>Tunicata</taxon>
        <taxon>Ascidiacea</taxon>
        <taxon>Aplousobranchia</taxon>
        <taxon>Clavelinidae</taxon>
        <taxon>Clavelina</taxon>
    </lineage>
</organism>
<protein>
    <submittedName>
        <fullName evidence="9">Uncharacterized protein</fullName>
    </submittedName>
</protein>
<keyword evidence="5" id="KW-0539">Nucleus</keyword>
<dbReference type="Gene3D" id="4.10.280.10">
    <property type="entry name" value="Helix-loop-helix DNA-binding domain"/>
    <property type="match status" value="1"/>
</dbReference>
<dbReference type="Gene3D" id="6.10.250.980">
    <property type="match status" value="1"/>
</dbReference>
<name>A0ABP0GJA8_CLALP</name>
<dbReference type="PROSITE" id="PS50888">
    <property type="entry name" value="BHLH"/>
    <property type="match status" value="1"/>
</dbReference>
<evidence type="ECO:0000256" key="3">
    <source>
        <dbReference type="ARBA" id="ARBA00023015"/>
    </source>
</evidence>
<keyword evidence="3" id="KW-0805">Transcription regulation</keyword>
<dbReference type="SMART" id="SM00511">
    <property type="entry name" value="ORANGE"/>
    <property type="match status" value="1"/>
</dbReference>
<evidence type="ECO:0000313" key="9">
    <source>
        <dbReference type="EMBL" id="CAK8690976.1"/>
    </source>
</evidence>
<reference evidence="9 10" key="1">
    <citation type="submission" date="2024-02" db="EMBL/GenBank/DDBJ databases">
        <authorList>
            <person name="Daric V."/>
            <person name="Darras S."/>
        </authorList>
    </citation>
    <scope>NUCLEOTIDE SEQUENCE [LARGE SCALE GENOMIC DNA]</scope>
</reference>
<dbReference type="InterPro" id="IPR036638">
    <property type="entry name" value="HLH_DNA-bd_sf"/>
</dbReference>
<dbReference type="Pfam" id="PF07527">
    <property type="entry name" value="Hairy_orange"/>
    <property type="match status" value="1"/>
</dbReference>
<dbReference type="InterPro" id="IPR011598">
    <property type="entry name" value="bHLH_dom"/>
</dbReference>
<feature type="region of interest" description="Disordered" evidence="6">
    <location>
        <begin position="307"/>
        <end position="355"/>
    </location>
</feature>
<dbReference type="PROSITE" id="PS51054">
    <property type="entry name" value="ORANGE"/>
    <property type="match status" value="1"/>
</dbReference>
<dbReference type="Pfam" id="PF00010">
    <property type="entry name" value="HLH"/>
    <property type="match status" value="1"/>
</dbReference>
<keyword evidence="2" id="KW-0678">Repressor</keyword>
<dbReference type="SUPFAM" id="SSF158457">
    <property type="entry name" value="Orange domain-like"/>
    <property type="match status" value="1"/>
</dbReference>
<feature type="compositionally biased region" description="Polar residues" evidence="6">
    <location>
        <begin position="192"/>
        <end position="201"/>
    </location>
</feature>
<feature type="compositionally biased region" description="Polar residues" evidence="6">
    <location>
        <begin position="241"/>
        <end position="263"/>
    </location>
</feature>
<evidence type="ECO:0000256" key="2">
    <source>
        <dbReference type="ARBA" id="ARBA00022491"/>
    </source>
</evidence>
<feature type="region of interest" description="Disordered" evidence="6">
    <location>
        <begin position="1"/>
        <end position="22"/>
    </location>
</feature>
<proteinExistence type="predicted"/>
<evidence type="ECO:0000259" key="7">
    <source>
        <dbReference type="PROSITE" id="PS50888"/>
    </source>
</evidence>
<accession>A0ABP0GJA8</accession>
<feature type="domain" description="Orange" evidence="8">
    <location>
        <begin position="105"/>
        <end position="135"/>
    </location>
</feature>
<comment type="caution">
    <text evidence="9">The sequence shown here is derived from an EMBL/GenBank/DDBJ whole genome shotgun (WGS) entry which is preliminary data.</text>
</comment>
<feature type="compositionally biased region" description="Polar residues" evidence="6">
    <location>
        <begin position="157"/>
        <end position="166"/>
    </location>
</feature>
<feature type="region of interest" description="Disordered" evidence="6">
    <location>
        <begin position="138"/>
        <end position="166"/>
    </location>
</feature>
<keyword evidence="4" id="KW-0804">Transcription</keyword>
<evidence type="ECO:0000256" key="1">
    <source>
        <dbReference type="ARBA" id="ARBA00004123"/>
    </source>
</evidence>
<dbReference type="InterPro" id="IPR003650">
    <property type="entry name" value="Orange_dom"/>
</dbReference>
<dbReference type="Proteomes" id="UP001642483">
    <property type="component" value="Unassembled WGS sequence"/>
</dbReference>
<gene>
    <name evidence="9" type="ORF">CVLEPA_LOCUS23517</name>
</gene>
<dbReference type="SUPFAM" id="SSF47459">
    <property type="entry name" value="HLH, helix-loop-helix DNA-binding domain"/>
    <property type="match status" value="1"/>
</dbReference>
<feature type="region of interest" description="Disordered" evidence="6">
    <location>
        <begin position="180"/>
        <end position="201"/>
    </location>
</feature>
<evidence type="ECO:0000259" key="8">
    <source>
        <dbReference type="PROSITE" id="PS51054"/>
    </source>
</evidence>
<dbReference type="PANTHER" id="PTHR10985">
    <property type="entry name" value="BASIC HELIX-LOOP-HELIX TRANSCRIPTION FACTOR, HES-RELATED"/>
    <property type="match status" value="1"/>
</dbReference>
<dbReference type="EMBL" id="CAWYQH010000119">
    <property type="protein sequence ID" value="CAK8690976.1"/>
    <property type="molecule type" value="Genomic_DNA"/>
</dbReference>
<dbReference type="CDD" id="cd11410">
    <property type="entry name" value="bHLH_O_HES"/>
    <property type="match status" value="1"/>
</dbReference>
<evidence type="ECO:0000313" key="10">
    <source>
        <dbReference type="Proteomes" id="UP001642483"/>
    </source>
</evidence>
<evidence type="ECO:0000256" key="4">
    <source>
        <dbReference type="ARBA" id="ARBA00023163"/>
    </source>
</evidence>
<comment type="subcellular location">
    <subcellularLocation>
        <location evidence="1">Nucleus</location>
    </subcellularLocation>
</comment>